<dbReference type="AlphaFoldDB" id="A0ABD5ZLH7"/>
<organism evidence="2 3">
    <name type="scientific">Halosegnis marinus</name>
    <dbReference type="NCBI Taxonomy" id="3034023"/>
    <lineage>
        <taxon>Archaea</taxon>
        <taxon>Methanobacteriati</taxon>
        <taxon>Methanobacteriota</taxon>
        <taxon>Stenosarchaea group</taxon>
        <taxon>Halobacteria</taxon>
        <taxon>Halobacteriales</taxon>
        <taxon>Natronomonadaceae</taxon>
        <taxon>Halosegnis</taxon>
    </lineage>
</organism>
<feature type="transmembrane region" description="Helical" evidence="1">
    <location>
        <begin position="34"/>
        <end position="52"/>
    </location>
</feature>
<evidence type="ECO:0000256" key="1">
    <source>
        <dbReference type="SAM" id="Phobius"/>
    </source>
</evidence>
<comment type="caution">
    <text evidence="2">The sequence shown here is derived from an EMBL/GenBank/DDBJ whole genome shotgun (WGS) entry which is preliminary data.</text>
</comment>
<dbReference type="RefSeq" id="WP_276235365.1">
    <property type="nucleotide sequence ID" value="NZ_CP119802.1"/>
</dbReference>
<keyword evidence="1" id="KW-0812">Transmembrane</keyword>
<protein>
    <submittedName>
        <fullName evidence="2">Uncharacterized protein</fullName>
    </submittedName>
</protein>
<keyword evidence="1" id="KW-0472">Membrane</keyword>
<dbReference type="EMBL" id="JBHTAP010000001">
    <property type="protein sequence ID" value="MFC7234364.1"/>
    <property type="molecule type" value="Genomic_DNA"/>
</dbReference>
<accession>A0ABD5ZLH7</accession>
<dbReference type="GeneID" id="79266032"/>
<feature type="transmembrane region" description="Helical" evidence="1">
    <location>
        <begin position="64"/>
        <end position="85"/>
    </location>
</feature>
<sequence>MDRRHALVGAATGTVLASVVGLLALQTGGATVALVYGVGVGSLVSGGVAGWRSGARYASPGINGIGAAGLAVVALFAVLLGAVALRTADGAGAVFSVYVTTAVSFIPLFALVPVFVGAGYVAGRAGGTARDTLRPRGIAD</sequence>
<feature type="transmembrane region" description="Helical" evidence="1">
    <location>
        <begin position="97"/>
        <end position="122"/>
    </location>
</feature>
<keyword evidence="3" id="KW-1185">Reference proteome</keyword>
<proteinExistence type="predicted"/>
<reference evidence="2 3" key="1">
    <citation type="journal article" date="2019" name="Int. J. Syst. Evol. Microbiol.">
        <title>The Global Catalogue of Microorganisms (GCM) 10K type strain sequencing project: providing services to taxonomists for standard genome sequencing and annotation.</title>
        <authorList>
            <consortium name="The Broad Institute Genomics Platform"/>
            <consortium name="The Broad Institute Genome Sequencing Center for Infectious Disease"/>
            <person name="Wu L."/>
            <person name="Ma J."/>
        </authorList>
    </citation>
    <scope>NUCLEOTIDE SEQUENCE [LARGE SCALE GENOMIC DNA]</scope>
    <source>
        <strain evidence="2 3">DT85</strain>
    </source>
</reference>
<gene>
    <name evidence="2" type="ORF">ACFQJ4_03440</name>
</gene>
<dbReference type="Proteomes" id="UP001596398">
    <property type="component" value="Unassembled WGS sequence"/>
</dbReference>
<evidence type="ECO:0000313" key="2">
    <source>
        <dbReference type="EMBL" id="MFC7234364.1"/>
    </source>
</evidence>
<evidence type="ECO:0000313" key="3">
    <source>
        <dbReference type="Proteomes" id="UP001596398"/>
    </source>
</evidence>
<keyword evidence="1" id="KW-1133">Transmembrane helix</keyword>
<name>A0ABD5ZLH7_9EURY</name>